<feature type="transmembrane region" description="Helical" evidence="1">
    <location>
        <begin position="108"/>
        <end position="128"/>
    </location>
</feature>
<feature type="domain" description="Cytoskeleton protein RodZ-like C-terminal" evidence="2">
    <location>
        <begin position="189"/>
        <end position="256"/>
    </location>
</feature>
<dbReference type="Gene3D" id="1.10.260.40">
    <property type="entry name" value="lambda repressor-like DNA-binding domains"/>
    <property type="match status" value="1"/>
</dbReference>
<evidence type="ECO:0000256" key="1">
    <source>
        <dbReference type="SAM" id="Phobius"/>
    </source>
</evidence>
<dbReference type="EMBL" id="CACSIK010000001">
    <property type="protein sequence ID" value="CAA0086672.1"/>
    <property type="molecule type" value="Genomic_DNA"/>
</dbReference>
<dbReference type="PANTHER" id="PTHR34475">
    <property type="match status" value="1"/>
</dbReference>
<dbReference type="InterPro" id="IPR010982">
    <property type="entry name" value="Lambda_DNA-bd_dom_sf"/>
</dbReference>
<dbReference type="OrthoDB" id="9790252at2"/>
<gene>
    <name evidence="4" type="primary">rodZ</name>
    <name evidence="4" type="ORF">IHBHHGIJ_01085</name>
    <name evidence="3" type="ORF">KFEGEMFD_00066</name>
</gene>
<proteinExistence type="predicted"/>
<keyword evidence="1" id="KW-0472">Membrane</keyword>
<accession>A0A5S9NAB1</accession>
<evidence type="ECO:0000313" key="4">
    <source>
        <dbReference type="EMBL" id="CAA0086672.1"/>
    </source>
</evidence>
<dbReference type="InterPro" id="IPR025194">
    <property type="entry name" value="RodZ-like_C"/>
</dbReference>
<protein>
    <submittedName>
        <fullName evidence="4">Cytoskeleton protein RodZ</fullName>
    </submittedName>
</protein>
<sequence length="261" mass="28637">MPGTTQLYPGPPGSVLHDARVSAGKTVLETAEALNLLNSYVEALEENDYSRFNSPLFARGYIKSYARYMGLDEAPLLRDCDRICRREEESVQRQHLHVQSKVQAPGHAGFIIALIAAVIVWAISCWIFDGSESKELSVSVLDQQLPPLPLLAKAPSLGEALLSSEFVKPAEEVISPVHEGTPAKLKFIISEDVWLELRDANNNAVLSGVQTKGQTLSFNVLSPVTVSMAYWPVVTMYYNDQLVEVNGLANSNAVRVQIGEL</sequence>
<dbReference type="GO" id="GO:0003677">
    <property type="term" value="F:DNA binding"/>
    <property type="evidence" value="ECO:0007669"/>
    <property type="project" value="InterPro"/>
</dbReference>
<reference evidence="5 6" key="1">
    <citation type="submission" date="2019-11" db="EMBL/GenBank/DDBJ databases">
        <authorList>
            <person name="Holert J."/>
        </authorList>
    </citation>
    <scope>NUCLEOTIDE SEQUENCE [LARGE SCALE GENOMIC DNA]</scope>
    <source>
        <strain evidence="3">BC3_2A</strain>
        <strain evidence="4">SB11_1A</strain>
    </source>
</reference>
<dbReference type="InterPro" id="IPR050400">
    <property type="entry name" value="Bact_Cytoskel_RodZ"/>
</dbReference>
<name>A0A5S9NAB1_9GAMM</name>
<organism evidence="4 5">
    <name type="scientific">Zhongshania aliphaticivorans</name>
    <dbReference type="NCBI Taxonomy" id="1470434"/>
    <lineage>
        <taxon>Bacteria</taxon>
        <taxon>Pseudomonadati</taxon>
        <taxon>Pseudomonadota</taxon>
        <taxon>Gammaproteobacteria</taxon>
        <taxon>Cellvibrionales</taxon>
        <taxon>Spongiibacteraceae</taxon>
        <taxon>Zhongshania</taxon>
    </lineage>
</organism>
<dbReference type="Proteomes" id="UP000435877">
    <property type="component" value="Unassembled WGS sequence"/>
</dbReference>
<keyword evidence="1" id="KW-1133">Transmembrane helix</keyword>
<evidence type="ECO:0000313" key="5">
    <source>
        <dbReference type="Proteomes" id="UP000435877"/>
    </source>
</evidence>
<evidence type="ECO:0000313" key="3">
    <source>
        <dbReference type="EMBL" id="CAA0078432.1"/>
    </source>
</evidence>
<dbReference type="AlphaFoldDB" id="A0A5S9NAB1"/>
<dbReference type="Pfam" id="PF13413">
    <property type="entry name" value="HTH_25"/>
    <property type="match status" value="1"/>
</dbReference>
<dbReference type="EMBL" id="CACSIM010000001">
    <property type="protein sequence ID" value="CAA0078432.1"/>
    <property type="molecule type" value="Genomic_DNA"/>
</dbReference>
<keyword evidence="1" id="KW-0812">Transmembrane</keyword>
<keyword evidence="5" id="KW-1185">Reference proteome</keyword>
<dbReference type="Pfam" id="PF13464">
    <property type="entry name" value="RodZ_C"/>
    <property type="match status" value="1"/>
</dbReference>
<evidence type="ECO:0000313" key="6">
    <source>
        <dbReference type="Proteomes" id="UP000439591"/>
    </source>
</evidence>
<dbReference type="PANTHER" id="PTHR34475:SF1">
    <property type="entry name" value="CYTOSKELETON PROTEIN RODZ"/>
    <property type="match status" value="1"/>
</dbReference>
<evidence type="ECO:0000259" key="2">
    <source>
        <dbReference type="Pfam" id="PF13464"/>
    </source>
</evidence>
<dbReference type="Proteomes" id="UP000439591">
    <property type="component" value="Unassembled WGS sequence"/>
</dbReference>
<dbReference type="RefSeq" id="WP_159267725.1">
    <property type="nucleotide sequence ID" value="NZ_CACSIK010000001.1"/>
</dbReference>